<dbReference type="SUPFAM" id="SSF158472">
    <property type="entry name" value="HAMP domain-like"/>
    <property type="match status" value="1"/>
</dbReference>
<evidence type="ECO:0000313" key="12">
    <source>
        <dbReference type="EMBL" id="MFC6755304.1"/>
    </source>
</evidence>
<dbReference type="GO" id="GO:0004673">
    <property type="term" value="F:protein histidine kinase activity"/>
    <property type="evidence" value="ECO:0007669"/>
    <property type="project" value="UniProtKB-EC"/>
</dbReference>
<dbReference type="GO" id="GO:0007165">
    <property type="term" value="P:signal transduction"/>
    <property type="evidence" value="ECO:0007669"/>
    <property type="project" value="UniProtKB-KW"/>
</dbReference>
<dbReference type="InterPro" id="IPR000160">
    <property type="entry name" value="GGDEF_dom"/>
</dbReference>
<evidence type="ECO:0000256" key="1">
    <source>
        <dbReference type="ARBA" id="ARBA00000085"/>
    </source>
</evidence>
<dbReference type="InterPro" id="IPR050398">
    <property type="entry name" value="HssS/ArlS-like"/>
</dbReference>
<evidence type="ECO:0000259" key="10">
    <source>
        <dbReference type="PROSITE" id="PS50885"/>
    </source>
</evidence>
<dbReference type="InterPro" id="IPR029787">
    <property type="entry name" value="Nucleotide_cyclase"/>
</dbReference>
<proteinExistence type="predicted"/>
<comment type="subcellular location">
    <subcellularLocation>
        <location evidence="2">Membrane</location>
        <topology evidence="2">Multi-pass membrane protein</topology>
    </subcellularLocation>
</comment>
<name>A0ABD5SEG6_9EURY</name>
<dbReference type="CDD" id="cd06225">
    <property type="entry name" value="HAMP"/>
    <property type="match status" value="1"/>
</dbReference>
<dbReference type="Pfam" id="PF00990">
    <property type="entry name" value="GGDEF"/>
    <property type="match status" value="1"/>
</dbReference>
<dbReference type="InterPro" id="IPR043128">
    <property type="entry name" value="Rev_trsase/Diguanyl_cyclase"/>
</dbReference>
<dbReference type="Pfam" id="PF00672">
    <property type="entry name" value="HAMP"/>
    <property type="match status" value="1"/>
</dbReference>
<sequence>LLSAQGWLNRWVSLTDADASDIQFLLSVSSDQLTASFDQLETRMLTIAAIALVLVLAAIFYISMGITKPIAELANSAERMTRGDYSEPITLRSKDEFGVLATSLNGMQTAIKEREEKISYQAGHDLETGLMNRDMIRRQLDIWFNQESEFSVILLSIENIQRLSDLYGVSYIQQFLPEIGQRLTA</sequence>
<accession>A0ABD5SEG6</accession>
<feature type="domain" description="GGDEF" evidence="11">
    <location>
        <begin position="148"/>
        <end position="185"/>
    </location>
</feature>
<evidence type="ECO:0000256" key="9">
    <source>
        <dbReference type="SAM" id="Phobius"/>
    </source>
</evidence>
<dbReference type="PANTHER" id="PTHR45528:SF10">
    <property type="entry name" value="METHYL-ACCEPTING CHEMOTAXIS PROTEIN"/>
    <property type="match status" value="1"/>
</dbReference>
<evidence type="ECO:0000256" key="3">
    <source>
        <dbReference type="ARBA" id="ARBA00012438"/>
    </source>
</evidence>
<comment type="catalytic activity">
    <reaction evidence="1">
        <text>ATP + protein L-histidine = ADP + protein N-phospho-L-histidine.</text>
        <dbReference type="EC" id="2.7.13.3"/>
    </reaction>
</comment>
<dbReference type="Proteomes" id="UP001596442">
    <property type="component" value="Unassembled WGS sequence"/>
</dbReference>
<dbReference type="EC" id="2.7.13.3" evidence="3"/>
<feature type="non-terminal residue" evidence="12">
    <location>
        <position position="185"/>
    </location>
</feature>
<keyword evidence="9" id="KW-0812">Transmembrane</keyword>
<dbReference type="PROSITE" id="PS50887">
    <property type="entry name" value="GGDEF"/>
    <property type="match status" value="1"/>
</dbReference>
<comment type="caution">
    <text evidence="12">The sequence shown here is derived from an EMBL/GenBank/DDBJ whole genome shotgun (WGS) entry which is preliminary data.</text>
</comment>
<protein>
    <recommendedName>
        <fullName evidence="3">histidine kinase</fullName>
        <ecNumber evidence="3">2.7.13.3</ecNumber>
    </recommendedName>
</protein>
<feature type="domain" description="HAMP" evidence="10">
    <location>
        <begin position="64"/>
        <end position="116"/>
    </location>
</feature>
<dbReference type="Gene3D" id="6.10.340.10">
    <property type="match status" value="1"/>
</dbReference>
<keyword evidence="9" id="KW-1133">Transmembrane helix</keyword>
<dbReference type="SMART" id="SM00304">
    <property type="entry name" value="HAMP"/>
    <property type="match status" value="1"/>
</dbReference>
<evidence type="ECO:0000256" key="2">
    <source>
        <dbReference type="ARBA" id="ARBA00004141"/>
    </source>
</evidence>
<gene>
    <name evidence="12" type="ORF">ACFQEU_17790</name>
</gene>
<evidence type="ECO:0000256" key="4">
    <source>
        <dbReference type="ARBA" id="ARBA00022553"/>
    </source>
</evidence>
<dbReference type="EMBL" id="JBHSWW010000692">
    <property type="protein sequence ID" value="MFC6755304.1"/>
    <property type="molecule type" value="Genomic_DNA"/>
</dbReference>
<organism evidence="12 13">
    <name type="scientific">Halorubrum tibetense</name>
    <dbReference type="NCBI Taxonomy" id="175631"/>
    <lineage>
        <taxon>Archaea</taxon>
        <taxon>Methanobacteriati</taxon>
        <taxon>Methanobacteriota</taxon>
        <taxon>Stenosarchaea group</taxon>
        <taxon>Halobacteria</taxon>
        <taxon>Halobacteriales</taxon>
        <taxon>Haloferacaceae</taxon>
        <taxon>Halorubrum</taxon>
    </lineage>
</organism>
<evidence type="ECO:0000256" key="6">
    <source>
        <dbReference type="ARBA" id="ARBA00022777"/>
    </source>
</evidence>
<keyword evidence="6" id="KW-0418">Kinase</keyword>
<dbReference type="PANTHER" id="PTHR45528">
    <property type="entry name" value="SENSOR HISTIDINE KINASE CPXA"/>
    <property type="match status" value="1"/>
</dbReference>
<evidence type="ECO:0000259" key="11">
    <source>
        <dbReference type="PROSITE" id="PS50887"/>
    </source>
</evidence>
<keyword evidence="13" id="KW-1185">Reference proteome</keyword>
<evidence type="ECO:0000256" key="5">
    <source>
        <dbReference type="ARBA" id="ARBA00022679"/>
    </source>
</evidence>
<dbReference type="GO" id="GO:0016020">
    <property type="term" value="C:membrane"/>
    <property type="evidence" value="ECO:0007669"/>
    <property type="project" value="UniProtKB-SubCell"/>
</dbReference>
<feature type="transmembrane region" description="Helical" evidence="9">
    <location>
        <begin position="44"/>
        <end position="62"/>
    </location>
</feature>
<keyword evidence="4" id="KW-0597">Phosphoprotein</keyword>
<evidence type="ECO:0000256" key="7">
    <source>
        <dbReference type="ARBA" id="ARBA00023136"/>
    </source>
</evidence>
<keyword evidence="7 9" id="KW-0472">Membrane</keyword>
<keyword evidence="8" id="KW-0807">Transducer</keyword>
<evidence type="ECO:0000313" key="13">
    <source>
        <dbReference type="Proteomes" id="UP001596442"/>
    </source>
</evidence>
<dbReference type="PROSITE" id="PS50885">
    <property type="entry name" value="HAMP"/>
    <property type="match status" value="1"/>
</dbReference>
<feature type="non-terminal residue" evidence="12">
    <location>
        <position position="1"/>
    </location>
</feature>
<dbReference type="RefSeq" id="WP_379784315.1">
    <property type="nucleotide sequence ID" value="NZ_JBHSWW010000692.1"/>
</dbReference>
<dbReference type="Gene3D" id="3.30.70.270">
    <property type="match status" value="1"/>
</dbReference>
<keyword evidence="5" id="KW-0808">Transferase</keyword>
<dbReference type="SUPFAM" id="SSF55073">
    <property type="entry name" value="Nucleotide cyclase"/>
    <property type="match status" value="1"/>
</dbReference>
<reference evidence="12 13" key="1">
    <citation type="journal article" date="2019" name="Int. J. Syst. Evol. Microbiol.">
        <title>The Global Catalogue of Microorganisms (GCM) 10K type strain sequencing project: providing services to taxonomists for standard genome sequencing and annotation.</title>
        <authorList>
            <consortium name="The Broad Institute Genomics Platform"/>
            <consortium name="The Broad Institute Genome Sequencing Center for Infectious Disease"/>
            <person name="Wu L."/>
            <person name="Ma J."/>
        </authorList>
    </citation>
    <scope>NUCLEOTIDE SEQUENCE [LARGE SCALE GENOMIC DNA]</scope>
    <source>
        <strain evidence="12 13">CGMCC 1.3239</strain>
    </source>
</reference>
<dbReference type="AlphaFoldDB" id="A0ABD5SEG6"/>
<evidence type="ECO:0000256" key="8">
    <source>
        <dbReference type="ARBA" id="ARBA00023224"/>
    </source>
</evidence>
<dbReference type="InterPro" id="IPR003660">
    <property type="entry name" value="HAMP_dom"/>
</dbReference>